<dbReference type="KEGG" id="cai:Caci_5852"/>
<dbReference type="STRING" id="479433.Caci_5852"/>
<dbReference type="InParanoid" id="C7QDT6"/>
<keyword evidence="2" id="KW-1185">Reference proteome</keyword>
<evidence type="ECO:0008006" key="3">
    <source>
        <dbReference type="Google" id="ProtNLM"/>
    </source>
</evidence>
<dbReference type="AlphaFoldDB" id="C7QDT6"/>
<dbReference type="InterPro" id="IPR023213">
    <property type="entry name" value="CAT-like_dom_sf"/>
</dbReference>
<name>C7QDT6_CATAD</name>
<dbReference type="Gene3D" id="3.30.559.30">
    <property type="entry name" value="Nonribosomal peptide synthetase, condensation domain"/>
    <property type="match status" value="1"/>
</dbReference>
<dbReference type="Proteomes" id="UP000000851">
    <property type="component" value="Chromosome"/>
</dbReference>
<dbReference type="EMBL" id="CP001700">
    <property type="protein sequence ID" value="ACU74710.1"/>
    <property type="molecule type" value="Genomic_DNA"/>
</dbReference>
<protein>
    <recommendedName>
        <fullName evidence="3">Condensation domain protein</fullName>
    </recommendedName>
</protein>
<evidence type="ECO:0000313" key="1">
    <source>
        <dbReference type="EMBL" id="ACU74710.1"/>
    </source>
</evidence>
<dbReference type="HOGENOM" id="CLU_032284_1_0_11"/>
<organism evidence="1 2">
    <name type="scientific">Catenulispora acidiphila (strain DSM 44928 / JCM 14897 / NBRC 102108 / NRRL B-24433 / ID139908)</name>
    <dbReference type="NCBI Taxonomy" id="479433"/>
    <lineage>
        <taxon>Bacteria</taxon>
        <taxon>Bacillati</taxon>
        <taxon>Actinomycetota</taxon>
        <taxon>Actinomycetes</taxon>
        <taxon>Catenulisporales</taxon>
        <taxon>Catenulisporaceae</taxon>
        <taxon>Catenulispora</taxon>
    </lineage>
</organism>
<accession>C7QDT6</accession>
<reference evidence="1 2" key="1">
    <citation type="journal article" date="2009" name="Stand. Genomic Sci.">
        <title>Complete genome sequence of Catenulispora acidiphila type strain (ID 139908).</title>
        <authorList>
            <person name="Copeland A."/>
            <person name="Lapidus A."/>
            <person name="Glavina Del Rio T."/>
            <person name="Nolan M."/>
            <person name="Lucas S."/>
            <person name="Chen F."/>
            <person name="Tice H."/>
            <person name="Cheng J.F."/>
            <person name="Bruce D."/>
            <person name="Goodwin L."/>
            <person name="Pitluck S."/>
            <person name="Mikhailova N."/>
            <person name="Pati A."/>
            <person name="Ivanova N."/>
            <person name="Mavromatis K."/>
            <person name="Chen A."/>
            <person name="Palaniappan K."/>
            <person name="Chain P."/>
            <person name="Land M."/>
            <person name="Hauser L."/>
            <person name="Chang Y.J."/>
            <person name="Jeffries C.D."/>
            <person name="Chertkov O."/>
            <person name="Brettin T."/>
            <person name="Detter J.C."/>
            <person name="Han C."/>
            <person name="Ali Z."/>
            <person name="Tindall B.J."/>
            <person name="Goker M."/>
            <person name="Bristow J."/>
            <person name="Eisen J.A."/>
            <person name="Markowitz V."/>
            <person name="Hugenholtz P."/>
            <person name="Kyrpides N.C."/>
            <person name="Klenk H.P."/>
        </authorList>
    </citation>
    <scope>NUCLEOTIDE SEQUENCE [LARGE SCALE GENOMIC DNA]</scope>
    <source>
        <strain evidence="2">DSM 44928 / JCM 14897 / NBRC 102108 / NRRL B-24433 / ID139908</strain>
    </source>
</reference>
<dbReference type="SUPFAM" id="SSF52777">
    <property type="entry name" value="CoA-dependent acyltransferases"/>
    <property type="match status" value="2"/>
</dbReference>
<gene>
    <name evidence="1" type="ordered locus">Caci_5852</name>
</gene>
<proteinExistence type="predicted"/>
<dbReference type="eggNOG" id="COG1020">
    <property type="taxonomic scope" value="Bacteria"/>
</dbReference>
<evidence type="ECO:0000313" key="2">
    <source>
        <dbReference type="Proteomes" id="UP000000851"/>
    </source>
</evidence>
<dbReference type="Gene3D" id="3.30.559.10">
    <property type="entry name" value="Chloramphenicol acetyltransferase-like domain"/>
    <property type="match status" value="1"/>
</dbReference>
<sequence>MRGGVGVGRGLDAGAWLPGLGAGGGAEPLPAERVRVAFGGAGCGRAALTWGQRDIWATMVRQRNWLPQGGRRPLAPGTRVEDVAAELAYLHGRYQAMRTRLVFDVAAEDGEDSAHGAVRQWVAASGETFLEVYHTPPGQDPDVLAARVEAVYRRRPYDLRAEWPVRMAVVRSGGVCTHLVVIMNHLALDAGGAAVMIREVAAREDAEPAGMQPLEQAAWQASETGQRHGDRTLRYFAKALDRLADGPPPTVQPGPRPTRHWSGRLVSPALARNVAIVGARRAVDDSAVLAAVTAIAFARLTDTDRVLMRPRVGNRFRPALADVVCFVAQSGLLVLELGGTTFDEAVDRSRGATIAAMKNAYFDPQALEAMLASRETGLAMFFNDRHGTEPAVQYATTAAPHPREPQQHRDGSTFAWLHRGPEPTEALSITIDDADGALAVALHFDTHAIAPETVEELAWGIERAAAEAAADGDAPTGIQRMI</sequence>